<dbReference type="AlphaFoldDB" id="A0A5K1JZS0"/>
<dbReference type="CDD" id="cd18186">
    <property type="entry name" value="BTB_POZ_ZBTB_KLHL-like"/>
    <property type="match status" value="1"/>
</dbReference>
<evidence type="ECO:0000313" key="1">
    <source>
        <dbReference type="EMBL" id="VWO98534.1"/>
    </source>
</evidence>
<proteinExistence type="predicted"/>
<gene>
    <name evidence="1" type="primary">G2XA95</name>
</gene>
<accession>A0A5K1JZS0</accession>
<reference evidence="1" key="1">
    <citation type="submission" date="2019-10" db="EMBL/GenBank/DDBJ databases">
        <authorList>
            <person name="Nor Muhammad N."/>
        </authorList>
    </citation>
    <scope>NUCLEOTIDE SEQUENCE</scope>
</reference>
<name>A0A5K1JZS0_9APHY</name>
<dbReference type="EMBL" id="LR727006">
    <property type="protein sequence ID" value="VWO98534.1"/>
    <property type="molecule type" value="Genomic_DNA"/>
</dbReference>
<protein>
    <submittedName>
        <fullName evidence="1">LysM domain-containing protein</fullName>
    </submittedName>
</protein>
<organism evidence="1">
    <name type="scientific">Ganoderma boninense</name>
    <dbReference type="NCBI Taxonomy" id="34458"/>
    <lineage>
        <taxon>Eukaryota</taxon>
        <taxon>Fungi</taxon>
        <taxon>Dikarya</taxon>
        <taxon>Basidiomycota</taxon>
        <taxon>Agaricomycotina</taxon>
        <taxon>Agaricomycetes</taxon>
        <taxon>Polyporales</taxon>
        <taxon>Polyporaceae</taxon>
        <taxon>Ganoderma</taxon>
    </lineage>
</organism>
<sequence>MSDIPLNSLKRHPEFYFDDGSVVLVAQDTSFHVYRALLAAHSTVDVLADMFSSLNNEANSNLEGCPVAYLSDSPQDVGHFLRVLLPNAQPSLSRASTICPERLVPHDFDTWERGGFRKVELKNVHSVGVIGLTILVDKPSLLPWGKITDARVERDKAISIKDRFLQSWKTTL</sequence>